<dbReference type="Proteomes" id="UP000321947">
    <property type="component" value="Unassembled WGS sequence"/>
</dbReference>
<evidence type="ECO:0000313" key="9">
    <source>
        <dbReference type="Proteomes" id="UP000321947"/>
    </source>
</evidence>
<evidence type="ECO:0000313" key="8">
    <source>
        <dbReference type="EMBL" id="TYK06950.1"/>
    </source>
</evidence>
<proteinExistence type="predicted"/>
<feature type="domain" description="STAS" evidence="7">
    <location>
        <begin position="496"/>
        <end position="611"/>
    </location>
</feature>
<feature type="transmembrane region" description="Helical" evidence="6">
    <location>
        <begin position="254"/>
        <end position="275"/>
    </location>
</feature>
<feature type="compositionally biased region" description="Basic and acidic residues" evidence="5">
    <location>
        <begin position="1"/>
        <end position="18"/>
    </location>
</feature>
<evidence type="ECO:0000259" key="7">
    <source>
        <dbReference type="PROSITE" id="PS50801"/>
    </source>
</evidence>
<keyword evidence="3 6" id="KW-1133">Transmembrane helix</keyword>
<gene>
    <name evidence="8" type="ORF">E5676_scaffold13G002630</name>
</gene>
<evidence type="ECO:0000256" key="6">
    <source>
        <dbReference type="SAM" id="Phobius"/>
    </source>
</evidence>
<evidence type="ECO:0000256" key="4">
    <source>
        <dbReference type="ARBA" id="ARBA00023136"/>
    </source>
</evidence>
<dbReference type="AlphaFoldDB" id="A0A5D3C6J3"/>
<keyword evidence="4 6" id="KW-0472">Membrane</keyword>
<dbReference type="Pfam" id="PF00916">
    <property type="entry name" value="Sulfate_transp"/>
    <property type="match status" value="2"/>
</dbReference>
<feature type="transmembrane region" description="Helical" evidence="6">
    <location>
        <begin position="445"/>
        <end position="468"/>
    </location>
</feature>
<evidence type="ECO:0000256" key="5">
    <source>
        <dbReference type="SAM" id="MobiDB-lite"/>
    </source>
</evidence>
<dbReference type="InterPro" id="IPR011547">
    <property type="entry name" value="SLC26A/SulP_dom"/>
</dbReference>
<dbReference type="GO" id="GO:0016020">
    <property type="term" value="C:membrane"/>
    <property type="evidence" value="ECO:0007669"/>
    <property type="project" value="UniProtKB-SubCell"/>
</dbReference>
<comment type="subcellular location">
    <subcellularLocation>
        <location evidence="1">Membrane</location>
        <topology evidence="1">Multi-pass membrane protein</topology>
    </subcellularLocation>
</comment>
<evidence type="ECO:0000256" key="1">
    <source>
        <dbReference type="ARBA" id="ARBA00004141"/>
    </source>
</evidence>
<feature type="transmembrane region" description="Helical" evidence="6">
    <location>
        <begin position="346"/>
        <end position="366"/>
    </location>
</feature>
<dbReference type="SUPFAM" id="SSF52091">
    <property type="entry name" value="SpoIIaa-like"/>
    <property type="match status" value="1"/>
</dbReference>
<feature type="transmembrane region" description="Helical" evidence="6">
    <location>
        <begin position="386"/>
        <end position="404"/>
    </location>
</feature>
<dbReference type="PANTHER" id="PTHR11814">
    <property type="entry name" value="SULFATE TRANSPORTER"/>
    <property type="match status" value="1"/>
</dbReference>
<feature type="transmembrane region" description="Helical" evidence="6">
    <location>
        <begin position="314"/>
        <end position="334"/>
    </location>
</feature>
<reference evidence="8 9" key="1">
    <citation type="submission" date="2019-08" db="EMBL/GenBank/DDBJ databases">
        <title>Draft genome sequences of two oriental melons (Cucumis melo L. var makuwa).</title>
        <authorList>
            <person name="Kwon S.-Y."/>
        </authorList>
    </citation>
    <scope>NUCLEOTIDE SEQUENCE [LARGE SCALE GENOMIC DNA]</scope>
    <source>
        <strain evidence="9">cv. Chang Bougi</strain>
        <tissue evidence="8">Leaf</tissue>
    </source>
</reference>
<feature type="transmembrane region" description="Helical" evidence="6">
    <location>
        <begin position="138"/>
        <end position="158"/>
    </location>
</feature>
<name>A0A5D3C6J3_CUCMM</name>
<dbReference type="InterPro" id="IPR001902">
    <property type="entry name" value="SLC26A/SulP_fam"/>
</dbReference>
<sequence length="619" mass="67760">MSGRIVNDEGTRQLEQRNEVAPPSKVGVPPRKNAWEEFNCVVKETFFSDQPLRQFKDQPKRKKAALFVQGLFPIFQWGRGYNFTKFKGDLIAGLTIASLCIPQDIGYAKLANLPAENGLYSSFVPPLVYAVMGSSRDIAIGPVAVVSLLLGTLLRQVYDPVKELEQYKRLAFTATFFAGVTQLALGFLRLGFLIDFLSHAAIVGFMGGAAVTIALQQLKGLLGISNFTKKTDIISVMRSVWSNVNHGGKKYKKLFWIPAIAPLISVILSTFFVYITRADKHGVQIVKHIEKGINPPSLDEIFFHGDNLTKGFKIGVVAGLIGLTEAVAIARTFADLKDYEIDGNKEMMALGTMNIAGSMTSCYVATGSFSRSAVNYMAGCNTPVSNIVMACVVLLTLQVITPLFKYTPNAILASIIICAVIGLIDIDAVILLWKIDKFDFIACMGAFFGVVFDSVEIGLLIAVSLSLFKILLQVTRPRIALLGKLPKIPIFRNILQYPGAKKIAGVLIVRCDQSLLVARILRWLADETEKLEDQSMPIKVVIVDMSPVNDIDTSGIHALEGLHSHLHKKEISLALANPGPVIMEKLVAAEFDKLIGEDNIFLSVNEAIKIYAPNAVLDP</sequence>
<keyword evidence="2 6" id="KW-0812">Transmembrane</keyword>
<dbReference type="GO" id="GO:0055085">
    <property type="term" value="P:transmembrane transport"/>
    <property type="evidence" value="ECO:0007669"/>
    <property type="project" value="InterPro"/>
</dbReference>
<accession>A0A5D3C6J3</accession>
<dbReference type="EMBL" id="SSTD01013385">
    <property type="protein sequence ID" value="TYK06950.1"/>
    <property type="molecule type" value="Genomic_DNA"/>
</dbReference>
<feature type="region of interest" description="Disordered" evidence="5">
    <location>
        <begin position="1"/>
        <end position="28"/>
    </location>
</feature>
<comment type="caution">
    <text evidence="8">The sequence shown here is derived from an EMBL/GenBank/DDBJ whole genome shotgun (WGS) entry which is preliminary data.</text>
</comment>
<feature type="transmembrane region" description="Helical" evidence="6">
    <location>
        <begin position="196"/>
        <end position="215"/>
    </location>
</feature>
<feature type="transmembrane region" description="Helical" evidence="6">
    <location>
        <begin position="411"/>
        <end position="433"/>
    </location>
</feature>
<evidence type="ECO:0000256" key="3">
    <source>
        <dbReference type="ARBA" id="ARBA00022989"/>
    </source>
</evidence>
<feature type="transmembrane region" description="Helical" evidence="6">
    <location>
        <begin position="170"/>
        <end position="190"/>
    </location>
</feature>
<dbReference type="CDD" id="cd07042">
    <property type="entry name" value="STAS_SulP_like_sulfate_transporter"/>
    <property type="match status" value="1"/>
</dbReference>
<organism evidence="8 9">
    <name type="scientific">Cucumis melo var. makuwa</name>
    <name type="common">Oriental melon</name>
    <dbReference type="NCBI Taxonomy" id="1194695"/>
    <lineage>
        <taxon>Eukaryota</taxon>
        <taxon>Viridiplantae</taxon>
        <taxon>Streptophyta</taxon>
        <taxon>Embryophyta</taxon>
        <taxon>Tracheophyta</taxon>
        <taxon>Spermatophyta</taxon>
        <taxon>Magnoliopsida</taxon>
        <taxon>eudicotyledons</taxon>
        <taxon>Gunneridae</taxon>
        <taxon>Pentapetalae</taxon>
        <taxon>rosids</taxon>
        <taxon>fabids</taxon>
        <taxon>Cucurbitales</taxon>
        <taxon>Cucurbitaceae</taxon>
        <taxon>Benincaseae</taxon>
        <taxon>Cucumis</taxon>
    </lineage>
</organism>
<dbReference type="Pfam" id="PF01740">
    <property type="entry name" value="STAS"/>
    <property type="match status" value="1"/>
</dbReference>
<dbReference type="InterPro" id="IPR036513">
    <property type="entry name" value="STAS_dom_sf"/>
</dbReference>
<protein>
    <submittedName>
        <fullName evidence="8">Sulfate transporter 1.2-like</fullName>
    </submittedName>
</protein>
<dbReference type="InterPro" id="IPR002645">
    <property type="entry name" value="STAS_dom"/>
</dbReference>
<dbReference type="PROSITE" id="PS50801">
    <property type="entry name" value="STAS"/>
    <property type="match status" value="1"/>
</dbReference>
<dbReference type="Gene3D" id="3.30.750.24">
    <property type="entry name" value="STAS domain"/>
    <property type="match status" value="1"/>
</dbReference>
<evidence type="ECO:0000256" key="2">
    <source>
        <dbReference type="ARBA" id="ARBA00022692"/>
    </source>
</evidence>